<keyword evidence="2" id="KW-1003">Cell membrane</keyword>
<reference evidence="8" key="1">
    <citation type="journal article" date="2019" name="Int. J. Syst. Evol. Microbiol.">
        <title>The Global Catalogue of Microorganisms (GCM) 10K type strain sequencing project: providing services to taxonomists for standard genome sequencing and annotation.</title>
        <authorList>
            <consortium name="The Broad Institute Genomics Platform"/>
            <consortium name="The Broad Institute Genome Sequencing Center for Infectious Disease"/>
            <person name="Wu L."/>
            <person name="Ma J."/>
        </authorList>
    </citation>
    <scope>NUCLEOTIDE SEQUENCE [LARGE SCALE GENOMIC DNA]</scope>
    <source>
        <strain evidence="8">KCTC 42143</strain>
    </source>
</reference>
<dbReference type="Pfam" id="PF04277">
    <property type="entry name" value="OAD_gamma"/>
    <property type="match status" value="1"/>
</dbReference>
<comment type="subcellular location">
    <subcellularLocation>
        <location evidence="1">Cell membrane</location>
    </subcellularLocation>
</comment>
<keyword evidence="3 6" id="KW-0812">Transmembrane</keyword>
<dbReference type="RefSeq" id="WP_058918681.1">
    <property type="nucleotide sequence ID" value="NZ_JBHSQC010000008.1"/>
</dbReference>
<evidence type="ECO:0000256" key="6">
    <source>
        <dbReference type="SAM" id="Phobius"/>
    </source>
</evidence>
<keyword evidence="5 6" id="KW-0472">Membrane</keyword>
<keyword evidence="8" id="KW-1185">Reference proteome</keyword>
<evidence type="ECO:0000313" key="8">
    <source>
        <dbReference type="Proteomes" id="UP001597285"/>
    </source>
</evidence>
<evidence type="ECO:0000256" key="3">
    <source>
        <dbReference type="ARBA" id="ARBA00022692"/>
    </source>
</evidence>
<evidence type="ECO:0000256" key="5">
    <source>
        <dbReference type="ARBA" id="ARBA00023136"/>
    </source>
</evidence>
<keyword evidence="4 6" id="KW-1133">Transmembrane helix</keyword>
<dbReference type="Proteomes" id="UP001597285">
    <property type="component" value="Unassembled WGS sequence"/>
</dbReference>
<dbReference type="NCBIfam" id="TIGR01195">
    <property type="entry name" value="oadG_fam"/>
    <property type="match status" value="1"/>
</dbReference>
<feature type="transmembrane region" description="Helical" evidence="6">
    <location>
        <begin position="12"/>
        <end position="33"/>
    </location>
</feature>
<gene>
    <name evidence="7" type="ORF">ACFSBK_10650</name>
</gene>
<evidence type="ECO:0000256" key="4">
    <source>
        <dbReference type="ARBA" id="ARBA00022989"/>
    </source>
</evidence>
<name>A0ABW4NQN5_9LACT</name>
<sequence>MRFTLIDGVVVTITSLVMVFLALIILLFTIELIHYMVKRTGKKEPPVTTLAGNQILAKDEETELVAALMALVLANEDQQNKSYQITEIKRIR</sequence>
<evidence type="ECO:0000256" key="1">
    <source>
        <dbReference type="ARBA" id="ARBA00004236"/>
    </source>
</evidence>
<evidence type="ECO:0000313" key="7">
    <source>
        <dbReference type="EMBL" id="MFD1800305.1"/>
    </source>
</evidence>
<accession>A0ABW4NQN5</accession>
<dbReference type="EMBL" id="JBHUFF010000020">
    <property type="protein sequence ID" value="MFD1800305.1"/>
    <property type="molecule type" value="Genomic_DNA"/>
</dbReference>
<comment type="caution">
    <text evidence="7">The sequence shown here is derived from an EMBL/GenBank/DDBJ whole genome shotgun (WGS) entry which is preliminary data.</text>
</comment>
<dbReference type="InterPro" id="IPR005899">
    <property type="entry name" value="Na_pump_deCOase"/>
</dbReference>
<proteinExistence type="predicted"/>
<organism evidence="7 8">
    <name type="scientific">Carnobacterium antarcticum</name>
    <dbReference type="NCBI Taxonomy" id="2126436"/>
    <lineage>
        <taxon>Bacteria</taxon>
        <taxon>Bacillati</taxon>
        <taxon>Bacillota</taxon>
        <taxon>Bacilli</taxon>
        <taxon>Lactobacillales</taxon>
        <taxon>Carnobacteriaceae</taxon>
        <taxon>Carnobacterium</taxon>
    </lineage>
</organism>
<protein>
    <submittedName>
        <fullName evidence="7">OadG family protein</fullName>
    </submittedName>
</protein>
<evidence type="ECO:0000256" key="2">
    <source>
        <dbReference type="ARBA" id="ARBA00022475"/>
    </source>
</evidence>